<dbReference type="AlphaFoldDB" id="A0A2V0RMH8"/>
<sequence>MKKYVKEAIGYSDAWHLNAERLLIAGPTSGKSTLITKFAKFGIRDTDDILFDKQIFPDWHAVNRKGINPSVALLIRFINHGSNSLWLTNMWAKDFLETLLSSDGTNKKVIFVFRDSAEEIQQLMKQRGGTDRFSLSQLKGWVEDWREYSSAVSNNVIKLREGQFLSDVVCPTKDGWRVM</sequence>
<reference evidence="1" key="1">
    <citation type="submission" date="2017-04" db="EMBL/GenBank/DDBJ databases">
        <title>Unveiling RNA virosphere associated with marine microorganisms.</title>
        <authorList>
            <person name="Urayama S."/>
            <person name="Takaki Y."/>
            <person name="Nishi S."/>
            <person name="Yoshida Y."/>
            <person name="Deguchi S."/>
            <person name="Takai K."/>
            <person name="Nunoura T."/>
        </authorList>
    </citation>
    <scope>NUCLEOTIDE SEQUENCE</scope>
</reference>
<accession>A0A2V0RMH8</accession>
<evidence type="ECO:0000313" key="1">
    <source>
        <dbReference type="EMBL" id="GBH22170.1"/>
    </source>
</evidence>
<comment type="caution">
    <text evidence="1">The sequence shown here is derived from an EMBL/GenBank/DDBJ whole genome shotgun (WGS) entry which is preliminary data.</text>
</comment>
<dbReference type="EMBL" id="BDQA01000725">
    <property type="protein sequence ID" value="GBH22170.1"/>
    <property type="molecule type" value="Genomic_RNA"/>
</dbReference>
<protein>
    <submittedName>
        <fullName evidence="1">Uncharacterized protein</fullName>
    </submittedName>
</protein>
<proteinExistence type="predicted"/>
<organism evidence="1">
    <name type="scientific">viral metagenome</name>
    <dbReference type="NCBI Taxonomy" id="1070528"/>
    <lineage>
        <taxon>unclassified sequences</taxon>
        <taxon>metagenomes</taxon>
        <taxon>organismal metagenomes</taxon>
    </lineage>
</organism>
<name>A0A2V0RMH8_9ZZZZ</name>